<gene>
    <name evidence="8" type="ORF">OCK74_22935</name>
</gene>
<feature type="transmembrane region" description="Helical" evidence="6">
    <location>
        <begin position="228"/>
        <end position="253"/>
    </location>
</feature>
<evidence type="ECO:0000259" key="7">
    <source>
        <dbReference type="Pfam" id="PF12698"/>
    </source>
</evidence>
<evidence type="ECO:0000313" key="8">
    <source>
        <dbReference type="EMBL" id="MCU7551994.1"/>
    </source>
</evidence>
<evidence type="ECO:0000256" key="2">
    <source>
        <dbReference type="ARBA" id="ARBA00022475"/>
    </source>
</evidence>
<evidence type="ECO:0000256" key="1">
    <source>
        <dbReference type="ARBA" id="ARBA00004651"/>
    </source>
</evidence>
<comment type="subcellular location">
    <subcellularLocation>
        <location evidence="1">Cell membrane</location>
        <topology evidence="1">Multi-pass membrane protein</topology>
    </subcellularLocation>
</comment>
<dbReference type="AlphaFoldDB" id="A0A9X3BH70"/>
<dbReference type="Gene3D" id="3.40.1710.10">
    <property type="entry name" value="abc type-2 transporter like domain"/>
    <property type="match status" value="1"/>
</dbReference>
<dbReference type="Proteomes" id="UP001155483">
    <property type="component" value="Unassembled WGS sequence"/>
</dbReference>
<accession>A0A9X3BH70</accession>
<dbReference type="InterPro" id="IPR013525">
    <property type="entry name" value="ABC2_TM"/>
</dbReference>
<dbReference type="GO" id="GO:0140359">
    <property type="term" value="F:ABC-type transporter activity"/>
    <property type="evidence" value="ECO:0007669"/>
    <property type="project" value="InterPro"/>
</dbReference>
<keyword evidence="4 6" id="KW-1133">Transmembrane helix</keyword>
<proteinExistence type="predicted"/>
<dbReference type="PANTHER" id="PTHR30294:SF46">
    <property type="entry name" value="ABC TRANSPORTER PERMEASE"/>
    <property type="match status" value="1"/>
</dbReference>
<name>A0A9X3BH70_9BACT</name>
<comment type="caution">
    <text evidence="8">The sequence shown here is derived from an EMBL/GenBank/DDBJ whole genome shotgun (WGS) entry which is preliminary data.</text>
</comment>
<keyword evidence="9" id="KW-1185">Reference proteome</keyword>
<feature type="transmembrane region" description="Helical" evidence="6">
    <location>
        <begin position="265"/>
        <end position="288"/>
    </location>
</feature>
<evidence type="ECO:0000256" key="3">
    <source>
        <dbReference type="ARBA" id="ARBA00022692"/>
    </source>
</evidence>
<sequence>MKKFIYLLKIEFRRIFSNGVLVAVFFGAPILYGLMFGNVYKKGKITDMPIAVIDEDNTPMSGKIIDALNDNENLAVKKVQYDAGNLAAEMPSKNYIAVVTIPSGFEADIYQKRYPELLVDINMSNLVPANFASRGIQAVLGTVSAGVEIEALKKAGTDPVSAAQRYEPFKVNYNRLYNPASNYMELMMPGILGTILQQVLFLGLALVFARDVEDGYFKKLAIANKWSLYHIVLKALPFIILIIPMWLIVAGFYPVFNIEIQVFTWPMALLVTIFTFACMFIGMLFSLLVPNQLRATELLMVLATPSFLLSGYTWPMESMPRLIQQFANMLPLTHFLEGFRRIAVYKGTFKDIQPQMSALAWITAICFVMMVALLQIKINKERKVGILAS</sequence>
<keyword evidence="2" id="KW-1003">Cell membrane</keyword>
<reference evidence="8" key="1">
    <citation type="submission" date="2022-09" db="EMBL/GenBank/DDBJ databases">
        <authorList>
            <person name="Yuan C."/>
            <person name="Ke Z."/>
        </authorList>
    </citation>
    <scope>NUCLEOTIDE SEQUENCE</scope>
    <source>
        <strain evidence="8">LB-8</strain>
    </source>
</reference>
<protein>
    <submittedName>
        <fullName evidence="8">ABC transporter permease</fullName>
    </submittedName>
</protein>
<dbReference type="PANTHER" id="PTHR30294">
    <property type="entry name" value="MEMBRANE COMPONENT OF ABC TRANSPORTER YHHJ-RELATED"/>
    <property type="match status" value="1"/>
</dbReference>
<dbReference type="RefSeq" id="WP_279299431.1">
    <property type="nucleotide sequence ID" value="NZ_JAOTIF010000026.1"/>
</dbReference>
<feature type="transmembrane region" description="Helical" evidence="6">
    <location>
        <begin position="358"/>
        <end position="376"/>
    </location>
</feature>
<dbReference type="Pfam" id="PF12698">
    <property type="entry name" value="ABC2_membrane_3"/>
    <property type="match status" value="1"/>
</dbReference>
<feature type="domain" description="ABC-2 type transporter transmembrane" evidence="7">
    <location>
        <begin position="25"/>
        <end position="370"/>
    </location>
</feature>
<feature type="transmembrane region" description="Helical" evidence="6">
    <location>
        <begin position="295"/>
        <end position="314"/>
    </location>
</feature>
<feature type="transmembrane region" description="Helical" evidence="6">
    <location>
        <begin position="20"/>
        <end position="40"/>
    </location>
</feature>
<keyword evidence="3 6" id="KW-0812">Transmembrane</keyword>
<organism evidence="8 9">
    <name type="scientific">Paraflavisolibacter caeni</name>
    <dbReference type="NCBI Taxonomy" id="2982496"/>
    <lineage>
        <taxon>Bacteria</taxon>
        <taxon>Pseudomonadati</taxon>
        <taxon>Bacteroidota</taxon>
        <taxon>Chitinophagia</taxon>
        <taxon>Chitinophagales</taxon>
        <taxon>Chitinophagaceae</taxon>
        <taxon>Paraflavisolibacter</taxon>
    </lineage>
</organism>
<feature type="transmembrane region" description="Helical" evidence="6">
    <location>
        <begin position="186"/>
        <end position="208"/>
    </location>
</feature>
<evidence type="ECO:0000313" key="9">
    <source>
        <dbReference type="Proteomes" id="UP001155483"/>
    </source>
</evidence>
<reference evidence="8" key="2">
    <citation type="submission" date="2023-04" db="EMBL/GenBank/DDBJ databases">
        <title>Paracnuella aquatica gen. nov., sp. nov., a member of the family Chitinophagaceae isolated from a hot spring.</title>
        <authorList>
            <person name="Wang C."/>
        </authorList>
    </citation>
    <scope>NUCLEOTIDE SEQUENCE</scope>
    <source>
        <strain evidence="8">LB-8</strain>
    </source>
</reference>
<evidence type="ECO:0000256" key="4">
    <source>
        <dbReference type="ARBA" id="ARBA00022989"/>
    </source>
</evidence>
<evidence type="ECO:0000256" key="5">
    <source>
        <dbReference type="ARBA" id="ARBA00023136"/>
    </source>
</evidence>
<dbReference type="InterPro" id="IPR051449">
    <property type="entry name" value="ABC-2_transporter_component"/>
</dbReference>
<evidence type="ECO:0000256" key="6">
    <source>
        <dbReference type="SAM" id="Phobius"/>
    </source>
</evidence>
<dbReference type="GO" id="GO:0005886">
    <property type="term" value="C:plasma membrane"/>
    <property type="evidence" value="ECO:0007669"/>
    <property type="project" value="UniProtKB-SubCell"/>
</dbReference>
<dbReference type="EMBL" id="JAOTIF010000026">
    <property type="protein sequence ID" value="MCU7551994.1"/>
    <property type="molecule type" value="Genomic_DNA"/>
</dbReference>
<keyword evidence="5 6" id="KW-0472">Membrane</keyword>